<evidence type="ECO:0000313" key="2">
    <source>
        <dbReference type="Proteomes" id="UP000473574"/>
    </source>
</evidence>
<dbReference type="AlphaFoldDB" id="A0A6M0RZ62"/>
<dbReference type="Proteomes" id="UP000473574">
    <property type="component" value="Unassembled WGS sequence"/>
</dbReference>
<proteinExistence type="predicted"/>
<name>A0A6M0RZ62_9CYAN</name>
<sequence>MIAISLTVGPMLLSPGEITTKLDTAAALRTEQQEANEMESRAIRNAARELSESEVALSRVEAACVTVVDEKTFKVARLTEGESVSVVAGENRTLDDGTLICNALGDTAEVWDGVVKHVARIAPADKGEYENLFNQQFGEQDHDAGKT</sequence>
<organism evidence="1 2">
    <name type="scientific">Adonisia turfae CCMR0082</name>
    <dbReference type="NCBI Taxonomy" id="2304604"/>
    <lineage>
        <taxon>Bacteria</taxon>
        <taxon>Bacillati</taxon>
        <taxon>Cyanobacteriota</taxon>
        <taxon>Adonisia</taxon>
        <taxon>Adonisia turfae</taxon>
    </lineage>
</organism>
<protein>
    <submittedName>
        <fullName evidence="1">Uncharacterized protein</fullName>
    </submittedName>
</protein>
<accession>A0A6M0RZ62</accession>
<dbReference type="EMBL" id="QZCE01000001">
    <property type="protein sequence ID" value="NEZ61193.1"/>
    <property type="molecule type" value="Genomic_DNA"/>
</dbReference>
<reference evidence="1 2" key="1">
    <citation type="journal article" date="2020" name="Microb. Ecol.">
        <title>Ecogenomics of the Marine Benthic Filamentous Cyanobacterium Adonisia.</title>
        <authorList>
            <person name="Walter J.M."/>
            <person name="Coutinho F.H."/>
            <person name="Leomil L."/>
            <person name="Hargreaves P.I."/>
            <person name="Campeao M.E."/>
            <person name="Vieira V.V."/>
            <person name="Silva B.S."/>
            <person name="Fistarol G.O."/>
            <person name="Salomon P.S."/>
            <person name="Sawabe T."/>
            <person name="Mino S."/>
            <person name="Hosokawa M."/>
            <person name="Miyashita H."/>
            <person name="Maruyama F."/>
            <person name="van Verk M.C."/>
            <person name="Dutilh B.E."/>
            <person name="Thompson C.C."/>
            <person name="Thompson F.L."/>
        </authorList>
    </citation>
    <scope>NUCLEOTIDE SEQUENCE [LARGE SCALE GENOMIC DNA]</scope>
    <source>
        <strain evidence="1 2">CCMR0082</strain>
    </source>
</reference>
<comment type="caution">
    <text evidence="1">The sequence shown here is derived from an EMBL/GenBank/DDBJ whole genome shotgun (WGS) entry which is preliminary data.</text>
</comment>
<gene>
    <name evidence="1" type="ORF">D0962_00100</name>
</gene>
<evidence type="ECO:0000313" key="1">
    <source>
        <dbReference type="EMBL" id="NEZ61193.1"/>
    </source>
</evidence>